<dbReference type="GO" id="GO:0003723">
    <property type="term" value="F:RNA binding"/>
    <property type="evidence" value="ECO:0007669"/>
    <property type="project" value="InterPro"/>
</dbReference>
<keyword evidence="4" id="KW-1185">Reference proteome</keyword>
<dbReference type="Pfam" id="PF00773">
    <property type="entry name" value="RNB"/>
    <property type="match status" value="1"/>
</dbReference>
<dbReference type="InterPro" id="IPR050180">
    <property type="entry name" value="RNR_Ribonuclease"/>
</dbReference>
<gene>
    <name evidence="3" type="ORF">BDW42DRAFT_166794</name>
</gene>
<evidence type="ECO:0000313" key="3">
    <source>
        <dbReference type="EMBL" id="PLN82425.1"/>
    </source>
</evidence>
<reference evidence="4" key="1">
    <citation type="submission" date="2017-12" db="EMBL/GenBank/DDBJ databases">
        <authorList>
            <consortium name="DOE Joint Genome Institute"/>
            <person name="Mondo S.J."/>
            <person name="Kjaerbolling I."/>
            <person name="Vesth T.C."/>
            <person name="Frisvad J.C."/>
            <person name="Nybo J.L."/>
            <person name="Theobald S."/>
            <person name="Kuo A."/>
            <person name="Bowyer P."/>
            <person name="Matsuda Y."/>
            <person name="Lyhne E.K."/>
            <person name="Kogle M.E."/>
            <person name="Clum A."/>
            <person name="Lipzen A."/>
            <person name="Salamov A."/>
            <person name="Ngan C.Y."/>
            <person name="Daum C."/>
            <person name="Chiniquy J."/>
            <person name="Barry K."/>
            <person name="LaButti K."/>
            <person name="Haridas S."/>
            <person name="Simmons B.A."/>
            <person name="Magnuson J.K."/>
            <person name="Mortensen U.H."/>
            <person name="Larsen T.O."/>
            <person name="Grigoriev I.V."/>
            <person name="Baker S.E."/>
            <person name="Andersen M.R."/>
            <person name="Nordberg H.P."/>
            <person name="Cantor M.N."/>
            <person name="Hua S.X."/>
        </authorList>
    </citation>
    <scope>NUCLEOTIDE SEQUENCE [LARGE SCALE GENOMIC DNA]</scope>
    <source>
        <strain evidence="4">IBT 19404</strain>
    </source>
</reference>
<dbReference type="SUPFAM" id="SSF50249">
    <property type="entry name" value="Nucleic acid-binding proteins"/>
    <property type="match status" value="1"/>
</dbReference>
<proteinExistence type="predicted"/>
<dbReference type="AlphaFoldDB" id="A0A2J5HYL3"/>
<name>A0A2J5HYL3_9EURO</name>
<dbReference type="PANTHER" id="PTHR23355:SF65">
    <property type="entry name" value="EXORIBONUCLEASE CYT-4, PUTATIVE (AFU_ORTHOLOGUE AFUA_7G01550)-RELATED"/>
    <property type="match status" value="1"/>
</dbReference>
<feature type="compositionally biased region" description="Acidic residues" evidence="1">
    <location>
        <begin position="129"/>
        <end position="138"/>
    </location>
</feature>
<dbReference type="Pfam" id="PF23214">
    <property type="entry name" value="SH3_CYT4"/>
    <property type="match status" value="1"/>
</dbReference>
<dbReference type="SMART" id="SM00955">
    <property type="entry name" value="RNB"/>
    <property type="match status" value="1"/>
</dbReference>
<evidence type="ECO:0000256" key="1">
    <source>
        <dbReference type="SAM" id="MobiDB-lite"/>
    </source>
</evidence>
<dbReference type="PANTHER" id="PTHR23355">
    <property type="entry name" value="RIBONUCLEASE"/>
    <property type="match status" value="1"/>
</dbReference>
<dbReference type="EMBL" id="KZ559527">
    <property type="protein sequence ID" value="PLN82425.1"/>
    <property type="molecule type" value="Genomic_DNA"/>
</dbReference>
<dbReference type="InterPro" id="IPR012340">
    <property type="entry name" value="NA-bd_OB-fold"/>
</dbReference>
<dbReference type="OrthoDB" id="2285229at2759"/>
<dbReference type="InterPro" id="IPR056624">
    <property type="entry name" value="WH_CYT4"/>
</dbReference>
<accession>A0A2J5HYL3</accession>
<dbReference type="GO" id="GO:0000175">
    <property type="term" value="F:3'-5'-RNA exonuclease activity"/>
    <property type="evidence" value="ECO:0007669"/>
    <property type="project" value="TreeGrafter"/>
</dbReference>
<dbReference type="InterPro" id="IPR056625">
    <property type="entry name" value="SH3_CYT4"/>
</dbReference>
<evidence type="ECO:0000259" key="2">
    <source>
        <dbReference type="SMART" id="SM00955"/>
    </source>
</evidence>
<dbReference type="GO" id="GO:0006402">
    <property type="term" value="P:mRNA catabolic process"/>
    <property type="evidence" value="ECO:0007669"/>
    <property type="project" value="TreeGrafter"/>
</dbReference>
<dbReference type="Proteomes" id="UP000235023">
    <property type="component" value="Unassembled WGS sequence"/>
</dbReference>
<protein>
    <submittedName>
        <fullName evidence="3">Exoribonuclease complex, subunit Rrp44/Dis3</fullName>
    </submittedName>
</protein>
<dbReference type="GO" id="GO:0000932">
    <property type="term" value="C:P-body"/>
    <property type="evidence" value="ECO:0007669"/>
    <property type="project" value="TreeGrafter"/>
</dbReference>
<sequence>MSLALTRSRIWHGAVGATRNPRPTASVYRACRASSISRRGLALSLRRFADTENKDWLLEAGLQRLKSAEQIRIRNEFEENGDVREYLRKWQDMHSNSMDPIGGPGSIAPGTSSPWVGNMISDPQKGPEPEDDAEEEDLSGFSDESEGTHDFLEPGDLVALSSTDKILSFAVYVRSVCQQQQFYTERGKWRIASTSTIDYVIKDFAPPELVARLIPYMPSAEAQMRTDMQTVIEGGVPRPVGASLLRMINEFDAKSQVLYQANAARLDRIHEIVADEDERSLLTLEELACKVMEVDESMLNDVILYTVHRATSVNPFLIERDRSSAFANCYVVQPSSTAQILDRVVTWVRDHQEHLIRTVAAKDDPRSMKGHPLQEFLEKARRIIRHSRQLRSPTVMAGVGPTAERFRPEKGNPMVYREITGEAFTYTDRAIIKFLQLWTIPPKRMLSGPLQSAGSHIMRATGMYEGLELTSSSVVLLLQELGVFAPWENLNLLDQVLSLPGHGISTLSDLECDDVEEAGKRYCAEGVTDSMRDARTDWGDMQVYCVDDIGAEEIDDGVSLERIPGSDDTFWIRIHVANPSAFFDHEDQIMQYAASRLQTFYGPERTYPIFPKSLSQKYFSLAPGCPTLTFSAKMNLRGDVLETDIRNGIINNVKYATHSKVRSLFEPVDDAPLSVLTVGGELPEKQNPGRDISETLSSEDEETFHTLRKLMLGFRDRRVENGAMEFPLTSWTNISIFGGDEPFAPYRVDDVTHARHFNGDPVIQMRMQKMDPHEVADKTKQDLISTLMNLAGWVAGKWCAERNIPTMFSGTFYHPEYARVTNENIGEYSGHKAMQLAAPKGVAASYPLSHHPLGLTPYVKSTSPLRRYGDLLCHYQIESALRFEREHQRAYNYETDDTSVLPFSAQEVTDYVERTRSLQFKHRICESSSKQFWGCMLLFRAFYFHECDLPETWECLLRQPYAGGTTTEQGFAGVITSLGIKCQVKTPNLDAADLLSVVEARITGVDLARKVVIMEATRLVKGFERTGEWA</sequence>
<dbReference type="Pfam" id="PF23216">
    <property type="entry name" value="WHD_CYT4"/>
    <property type="match status" value="1"/>
</dbReference>
<evidence type="ECO:0000313" key="4">
    <source>
        <dbReference type="Proteomes" id="UP000235023"/>
    </source>
</evidence>
<organism evidence="3 4">
    <name type="scientific">Aspergillus taichungensis</name>
    <dbReference type="NCBI Taxonomy" id="482145"/>
    <lineage>
        <taxon>Eukaryota</taxon>
        <taxon>Fungi</taxon>
        <taxon>Dikarya</taxon>
        <taxon>Ascomycota</taxon>
        <taxon>Pezizomycotina</taxon>
        <taxon>Eurotiomycetes</taxon>
        <taxon>Eurotiomycetidae</taxon>
        <taxon>Eurotiales</taxon>
        <taxon>Aspergillaceae</taxon>
        <taxon>Aspergillus</taxon>
        <taxon>Aspergillus subgen. Circumdati</taxon>
    </lineage>
</organism>
<dbReference type="InterPro" id="IPR001900">
    <property type="entry name" value="RNase_II/R"/>
</dbReference>
<feature type="domain" description="RNB" evidence="2">
    <location>
        <begin position="535"/>
        <end position="883"/>
    </location>
</feature>
<feature type="region of interest" description="Disordered" evidence="1">
    <location>
        <begin position="95"/>
        <end position="147"/>
    </location>
</feature>